<organism evidence="3">
    <name type="scientific">Ananas comosus var. bracteatus</name>
    <name type="common">red pineapple</name>
    <dbReference type="NCBI Taxonomy" id="296719"/>
    <lineage>
        <taxon>Eukaryota</taxon>
        <taxon>Viridiplantae</taxon>
        <taxon>Streptophyta</taxon>
        <taxon>Embryophyta</taxon>
        <taxon>Tracheophyta</taxon>
        <taxon>Spermatophyta</taxon>
        <taxon>Magnoliopsida</taxon>
        <taxon>Liliopsida</taxon>
        <taxon>Poales</taxon>
        <taxon>Bromeliaceae</taxon>
        <taxon>Bromelioideae</taxon>
        <taxon>Ananas</taxon>
    </lineage>
</organism>
<accession>A0A6V7PUL2</accession>
<evidence type="ECO:0000313" key="3">
    <source>
        <dbReference type="EMBL" id="CAD1834497.1"/>
    </source>
</evidence>
<reference evidence="3" key="1">
    <citation type="submission" date="2020-07" db="EMBL/GenBank/DDBJ databases">
        <authorList>
            <person name="Lin J."/>
        </authorList>
    </citation>
    <scope>NUCLEOTIDE SEQUENCE</scope>
</reference>
<keyword evidence="1" id="KW-0175">Coiled coil</keyword>
<gene>
    <name evidence="3" type="ORF">CB5_LOCUS17708</name>
</gene>
<sequence length="372" mass="41943">MLTSDAAVSDIVLEPRATKYGKNKESRTLVRESASLEDRMNVLEDSIARAKKHYSVLSQHMGMMEEGLHTMEESVATAMGTFREQLEEFRRDLARREDERKVLVEDLLTRVDEVEDLKMWVTILEKAVARGIETQKERTPKIHIPEPQCFKGTRDEKEFDNFLWHMERYLKALLLEDEDDKAAYQQTRGSGLAFSWDVYRYGGPCTGRNPHSKYSARSAGIPLSKTDGLNFPKAKQLGLILEKDASRIKAVKSEPRLIAGVAKGVDIAIGPWRGKANLNVGPLDDFGVILGIDFLISSKAAYMPHLWVLRFLDESTPCMVPMCRGEPTKDQTLITLQLYEKVKCGKVEGLEENLSSGETDKSPVEPKQLAPK</sequence>
<feature type="region of interest" description="Disordered" evidence="2">
    <location>
        <begin position="352"/>
        <end position="372"/>
    </location>
</feature>
<name>A0A6V7PUL2_ANACO</name>
<feature type="coiled-coil region" evidence="1">
    <location>
        <begin position="79"/>
        <end position="106"/>
    </location>
</feature>
<evidence type="ECO:0000256" key="2">
    <source>
        <dbReference type="SAM" id="MobiDB-lite"/>
    </source>
</evidence>
<proteinExistence type="predicted"/>
<protein>
    <submittedName>
        <fullName evidence="3">Uncharacterized protein</fullName>
    </submittedName>
</protein>
<dbReference type="AlphaFoldDB" id="A0A6V7PUL2"/>
<evidence type="ECO:0000256" key="1">
    <source>
        <dbReference type="SAM" id="Coils"/>
    </source>
</evidence>
<dbReference type="EMBL" id="LR862152">
    <property type="protein sequence ID" value="CAD1834497.1"/>
    <property type="molecule type" value="Genomic_DNA"/>
</dbReference>